<evidence type="ECO:0000259" key="11">
    <source>
        <dbReference type="PROSITE" id="PS51843"/>
    </source>
</evidence>
<dbReference type="Proteomes" id="UP000050790">
    <property type="component" value="Unassembled WGS sequence"/>
</dbReference>
<feature type="region of interest" description="Disordered" evidence="9">
    <location>
        <begin position="1442"/>
        <end position="1462"/>
    </location>
</feature>
<keyword evidence="5" id="KW-0238">DNA-binding</keyword>
<keyword evidence="3" id="KW-0862">Zinc</keyword>
<name>A0AA84ZLQ8_9TREM</name>
<feature type="compositionally biased region" description="Polar residues" evidence="9">
    <location>
        <begin position="121"/>
        <end position="156"/>
    </location>
</feature>
<evidence type="ECO:0000256" key="4">
    <source>
        <dbReference type="ARBA" id="ARBA00023015"/>
    </source>
</evidence>
<dbReference type="Gene3D" id="1.10.565.10">
    <property type="entry name" value="Retinoid X Receptor"/>
    <property type="match status" value="1"/>
</dbReference>
<dbReference type="GO" id="GO:0003700">
    <property type="term" value="F:DNA-binding transcription factor activity"/>
    <property type="evidence" value="ECO:0007669"/>
    <property type="project" value="InterPro"/>
</dbReference>
<dbReference type="PROSITE" id="PS51030">
    <property type="entry name" value="NUCLEAR_REC_DBD_2"/>
    <property type="match status" value="1"/>
</dbReference>
<dbReference type="SUPFAM" id="SSF57716">
    <property type="entry name" value="Glucocorticoid receptor-like (DNA-binding domain)"/>
    <property type="match status" value="1"/>
</dbReference>
<dbReference type="InterPro" id="IPR001628">
    <property type="entry name" value="Znf_hrmn_rcpt"/>
</dbReference>
<feature type="region of interest" description="Disordered" evidence="9">
    <location>
        <begin position="1"/>
        <end position="22"/>
    </location>
</feature>
<feature type="region of interest" description="Disordered" evidence="9">
    <location>
        <begin position="1362"/>
        <end position="1409"/>
    </location>
</feature>
<reference evidence="13" key="1">
    <citation type="submission" date="2023-11" db="UniProtKB">
        <authorList>
            <consortium name="WormBaseParasite"/>
        </authorList>
    </citation>
    <scope>IDENTIFICATION</scope>
</reference>
<keyword evidence="2" id="KW-0863">Zinc-finger</keyword>
<feature type="compositionally biased region" description="Basic residues" evidence="9">
    <location>
        <begin position="1100"/>
        <end position="1114"/>
    </location>
</feature>
<dbReference type="PANTHER" id="PTHR24083">
    <property type="entry name" value="NUCLEAR HORMONE RECEPTOR"/>
    <property type="match status" value="1"/>
</dbReference>
<feature type="domain" description="NR LBD" evidence="11">
    <location>
        <begin position="1547"/>
        <end position="1845"/>
    </location>
</feature>
<dbReference type="PRINTS" id="PR00047">
    <property type="entry name" value="STROIDFINGER"/>
</dbReference>
<feature type="compositionally biased region" description="Polar residues" evidence="9">
    <location>
        <begin position="1489"/>
        <end position="1503"/>
    </location>
</feature>
<feature type="compositionally biased region" description="Low complexity" evidence="9">
    <location>
        <begin position="805"/>
        <end position="820"/>
    </location>
</feature>
<feature type="compositionally biased region" description="Polar residues" evidence="9">
    <location>
        <begin position="1012"/>
        <end position="1036"/>
    </location>
</feature>
<dbReference type="Pfam" id="PF00104">
    <property type="entry name" value="Hormone_recep"/>
    <property type="match status" value="1"/>
</dbReference>
<dbReference type="GO" id="GO:0008270">
    <property type="term" value="F:zinc ion binding"/>
    <property type="evidence" value="ECO:0007669"/>
    <property type="project" value="UniProtKB-KW"/>
</dbReference>
<feature type="domain" description="Nuclear receptor" evidence="10">
    <location>
        <begin position="601"/>
        <end position="676"/>
    </location>
</feature>
<accession>A0AA84ZLQ8</accession>
<feature type="compositionally biased region" description="Low complexity" evidence="9">
    <location>
        <begin position="501"/>
        <end position="521"/>
    </location>
</feature>
<organism evidence="12 13">
    <name type="scientific">Schistosoma margrebowiei</name>
    <dbReference type="NCBI Taxonomy" id="48269"/>
    <lineage>
        <taxon>Eukaryota</taxon>
        <taxon>Metazoa</taxon>
        <taxon>Spiralia</taxon>
        <taxon>Lophotrochozoa</taxon>
        <taxon>Platyhelminthes</taxon>
        <taxon>Trematoda</taxon>
        <taxon>Digenea</taxon>
        <taxon>Strigeidida</taxon>
        <taxon>Schistosomatoidea</taxon>
        <taxon>Schistosomatidae</taxon>
        <taxon>Schistosoma</taxon>
    </lineage>
</organism>
<evidence type="ECO:0000256" key="9">
    <source>
        <dbReference type="SAM" id="MobiDB-lite"/>
    </source>
</evidence>
<dbReference type="InterPro" id="IPR013088">
    <property type="entry name" value="Znf_NHR/GATA"/>
</dbReference>
<feature type="region of interest" description="Disordered" evidence="9">
    <location>
        <begin position="1869"/>
        <end position="1926"/>
    </location>
</feature>
<evidence type="ECO:0000256" key="2">
    <source>
        <dbReference type="ARBA" id="ARBA00022771"/>
    </source>
</evidence>
<feature type="region of interest" description="Disordered" evidence="9">
    <location>
        <begin position="121"/>
        <end position="157"/>
    </location>
</feature>
<keyword evidence="4" id="KW-0805">Transcription regulation</keyword>
<feature type="compositionally biased region" description="Low complexity" evidence="9">
    <location>
        <begin position="531"/>
        <end position="541"/>
    </location>
</feature>
<evidence type="ECO:0000313" key="12">
    <source>
        <dbReference type="Proteomes" id="UP000050790"/>
    </source>
</evidence>
<evidence type="ECO:0000256" key="7">
    <source>
        <dbReference type="ARBA" id="ARBA00023170"/>
    </source>
</evidence>
<dbReference type="PROSITE" id="PS51843">
    <property type="entry name" value="NR_LBD"/>
    <property type="match status" value="1"/>
</dbReference>
<dbReference type="InterPro" id="IPR050274">
    <property type="entry name" value="Nuclear_hormone_rcpt_NR2"/>
</dbReference>
<dbReference type="InterPro" id="IPR000536">
    <property type="entry name" value="Nucl_hrmn_rcpt_lig-bd"/>
</dbReference>
<evidence type="ECO:0000256" key="1">
    <source>
        <dbReference type="ARBA" id="ARBA00022723"/>
    </source>
</evidence>
<protein>
    <recommendedName>
        <fullName evidence="14">Nuclear receptor domain-containing protein</fullName>
    </recommendedName>
</protein>
<evidence type="ECO:0008006" key="14">
    <source>
        <dbReference type="Google" id="ProtNLM"/>
    </source>
</evidence>
<evidence type="ECO:0000256" key="8">
    <source>
        <dbReference type="ARBA" id="ARBA00023242"/>
    </source>
</evidence>
<feature type="region of interest" description="Disordered" evidence="9">
    <location>
        <begin position="1628"/>
        <end position="1649"/>
    </location>
</feature>
<keyword evidence="8" id="KW-0539">Nucleus</keyword>
<evidence type="ECO:0000313" key="13">
    <source>
        <dbReference type="WBParaSite" id="SMRG1_34720.1"/>
    </source>
</evidence>
<feature type="region of interest" description="Disordered" evidence="9">
    <location>
        <begin position="697"/>
        <end position="820"/>
    </location>
</feature>
<dbReference type="GO" id="GO:0043565">
    <property type="term" value="F:sequence-specific DNA binding"/>
    <property type="evidence" value="ECO:0007669"/>
    <property type="project" value="InterPro"/>
</dbReference>
<evidence type="ECO:0000256" key="5">
    <source>
        <dbReference type="ARBA" id="ARBA00023125"/>
    </source>
</evidence>
<feature type="region of interest" description="Disordered" evidence="9">
    <location>
        <begin position="1008"/>
        <end position="1036"/>
    </location>
</feature>
<feature type="region of interest" description="Disordered" evidence="9">
    <location>
        <begin position="501"/>
        <end position="562"/>
    </location>
</feature>
<keyword evidence="7" id="KW-0675">Receptor</keyword>
<feature type="compositionally biased region" description="Low complexity" evidence="9">
    <location>
        <begin position="697"/>
        <end position="754"/>
    </location>
</feature>
<feature type="compositionally biased region" description="Polar residues" evidence="9">
    <location>
        <begin position="1878"/>
        <end position="1926"/>
    </location>
</feature>
<feature type="region of interest" description="Disordered" evidence="9">
    <location>
        <begin position="1266"/>
        <end position="1286"/>
    </location>
</feature>
<feature type="compositionally biased region" description="Polar residues" evidence="9">
    <location>
        <begin position="1118"/>
        <end position="1133"/>
    </location>
</feature>
<feature type="region of interest" description="Disordered" evidence="9">
    <location>
        <begin position="1099"/>
        <end position="1133"/>
    </location>
</feature>
<feature type="compositionally biased region" description="Polar residues" evidence="9">
    <location>
        <begin position="1382"/>
        <end position="1404"/>
    </location>
</feature>
<dbReference type="PROSITE" id="PS00031">
    <property type="entry name" value="NUCLEAR_REC_DBD_1"/>
    <property type="match status" value="1"/>
</dbReference>
<evidence type="ECO:0000256" key="3">
    <source>
        <dbReference type="ARBA" id="ARBA00022833"/>
    </source>
</evidence>
<feature type="compositionally biased region" description="Low complexity" evidence="9">
    <location>
        <begin position="1266"/>
        <end position="1284"/>
    </location>
</feature>
<dbReference type="SMART" id="SM00430">
    <property type="entry name" value="HOLI"/>
    <property type="match status" value="1"/>
</dbReference>
<dbReference type="InterPro" id="IPR035500">
    <property type="entry name" value="NHR-like_dom_sf"/>
</dbReference>
<feature type="compositionally biased region" description="Polar residues" evidence="9">
    <location>
        <begin position="761"/>
        <end position="772"/>
    </location>
</feature>
<feature type="compositionally biased region" description="Basic and acidic residues" evidence="9">
    <location>
        <begin position="1442"/>
        <end position="1457"/>
    </location>
</feature>
<sequence length="1959" mass="211093">MYLHSPITTITSTDSSSTSTITTNTNTTSSLTVTSNPIDPSKLDIMNTMSNPACCIPSNNIIQPPPIIPNHGLTSLLSNVASNLSAHQNNQNNFLKPSLVPTGRTSNAQLLQLLRNVTSSLPSSTVSHPISPRNTRNTPVLCDNNHTLSDSTSQVPTISTASSTTISATDYLSCNNDQTLTLNSQSNRTSSNLSTVNGPSLIPDFETLLANSNPNMSDFIYCLVQSILFSHANTRQKVKSKKETPPLDSAALLSLLSGTGNLNPSSCSTSSLTNPLNPLSTLSSEIDGANCNIHLRQVLESLISLSVSPAFDQSSPHSLLSNEMLDSGSLNQTFQQLTNLSNRKATTGIQKMSPSGQILSNESSNSTNPPGNVSFDLLAQLSAAAAAAAVTPPPSNIVNQLGNLATDGFNPIFPTDENLSSALQSLLFKQMLNINTGSNAYTSHLGPGRNSISNISQSGQYTGLRDCRSMSNDESNCSSEKLIPPTYSLASSFLSLHSPNSTNNCSNNNNPRNSFVRPSSRISPEPITLASSPPSSSSTPSFICPNQSNPPTGEFYPPNETVASSPNSLLLNGCTPVGTSPNTGLNMNQTAVNLSSDNQSWEPCKVCGDKASGRHYGVVSCEGCKGFFKRSIRGHVSYVCRSEQNCLVNKAYRNRCQYCRLQKCLAVGMRSEAVQNERRPTNTFALNFLNDNSGNSNCTTTGSSNMNNGGSPNPSISTASITSTTTTTTTTTATVTTTTTTSANNGNNNSHTSTFGPSVPNVRNSSPQSQQIPCKIEPNSEELEDEDRNNHSEFTTQKSEEGQLSSHSSPSGSFRSVPLTSSGATTVGLLSSSGLTSGVVGSKHLDDNHFTGINKNSALSDISSSSSSSSYSATVADVETNDPNNASYLQRDIKPPIIQTSLGLKFTPGLCSSPQATSHSLQQPPAVCLSTSASSFTRQRSLTSVSSSSSVNNNSTAYASALPAYSNVLEGCHTTSHLDPDCGIANFSRCMNRNTLLSSQLFDIPDNKRGATQESYSRRTTSFSNTPCSSSTTVSNHQDPLPIFDDIGGLNLNELTKLALNNINSLQSSSSSSNQQGRSLAALYTYWLAAAAAAGSLNPLHHRHNENHNHHHQQQNHSVHLSTSNQNFNPLDMKTSLSSLKTAQSSTVTTTSPIIGSNQNSTSQFSMKTNPNSLFGQHCNLENQLLINGLNHSSKSSLLSSASNHSDALNVLMSIMLNSSDHVGLNNFNALTDAVNSTTAHLQKAPINHHSHQQHPFMLQHHSHQHQLQMGSSNSHHSSTSPNTLEIPIPSTSSSCLSASLFGLNNTISTMNNNNNNTNNNSNDNNITMHTAANNNSPFIPAPPPIKSTNLIQLLCKRTSNSQTSTLTDTDDKSKSGSCSSMVANTTNVRGRRSSNSSTANNMEENTHESGELINSYRDVNGHLLPKKFELTSSSDVTALRSENELLKPSPKKEETNWSRSRKRKMHYSFPSDVNNNNNNARSIRRRTQSSNSLQPDTNNSIGLTDARETCEDDDESRLMECVSECTKSPDDSRPNSPLVGPVLLNSMFDLNAHVFKAYQDNNNNNNRSLSISSELASRVLFLTVDWLRRFDGLKRLPIGVQRDLVAISWSDLFVLGLCQAADQINRSQNHRPNQESNDSQPTNSLCAQNDVNSTRVKQISGEQQTNSPCNIAPTNSFKSNNFDSSSSSHIAPIKEPMDTSYLKTNSSSSSSAVIELVEQLMKQFSGAEVDTHEYTYLRCMVILSSGRLCINARDASLAKQITEMESRVLSEFSEFLSTRAASSTTTGSLSSKRTKPIIKRVLILTQLLSTLRYLDPKDLEEAFFSNLLGSVSIAQILPYLLESNDLFTQSQLVMNSCLPDNSLDYKPGLNHVKHPNKQASRSGLEDSVTNFTGDSLPNNMTEKTDNPSSSLLIRPDQTSPQSRSASCEITVTNIELNNQNTEPVNSISFANDETNDLA</sequence>
<dbReference type="Gene3D" id="3.30.50.10">
    <property type="entry name" value="Erythroid Transcription Factor GATA-1, subunit A"/>
    <property type="match status" value="1"/>
</dbReference>
<proteinExistence type="predicted"/>
<dbReference type="CDD" id="cd06916">
    <property type="entry name" value="NR_DBD_like"/>
    <property type="match status" value="1"/>
</dbReference>
<feature type="region of interest" description="Disordered" evidence="9">
    <location>
        <begin position="1486"/>
        <end position="1508"/>
    </location>
</feature>
<evidence type="ECO:0000259" key="10">
    <source>
        <dbReference type="PROSITE" id="PS51030"/>
    </source>
</evidence>
<dbReference type="FunFam" id="3.30.50.10:FF:000044">
    <property type="entry name" value="retinoic acid receptor beta isoform X4"/>
    <property type="match status" value="1"/>
</dbReference>
<dbReference type="SUPFAM" id="SSF48508">
    <property type="entry name" value="Nuclear receptor ligand-binding domain"/>
    <property type="match status" value="1"/>
</dbReference>
<dbReference type="Pfam" id="PF00105">
    <property type="entry name" value="zf-C4"/>
    <property type="match status" value="1"/>
</dbReference>
<dbReference type="WBParaSite" id="SMRG1_34720.1">
    <property type="protein sequence ID" value="SMRG1_34720.1"/>
    <property type="gene ID" value="SMRG1_34720"/>
</dbReference>
<evidence type="ECO:0000256" key="6">
    <source>
        <dbReference type="ARBA" id="ARBA00023163"/>
    </source>
</evidence>
<keyword evidence="1" id="KW-0479">Metal-binding</keyword>
<dbReference type="SMART" id="SM00399">
    <property type="entry name" value="ZnF_C4"/>
    <property type="match status" value="1"/>
</dbReference>
<keyword evidence="6" id="KW-0804">Transcription</keyword>